<feature type="transmembrane region" description="Helical" evidence="5">
    <location>
        <begin position="223"/>
        <end position="242"/>
    </location>
</feature>
<feature type="transmembrane region" description="Helical" evidence="5">
    <location>
        <begin position="273"/>
        <end position="297"/>
    </location>
</feature>
<evidence type="ECO:0000256" key="3">
    <source>
        <dbReference type="ARBA" id="ARBA00022989"/>
    </source>
</evidence>
<evidence type="ECO:0000313" key="7">
    <source>
        <dbReference type="Proteomes" id="UP001236507"/>
    </source>
</evidence>
<keyword evidence="4 5" id="KW-0472">Membrane</keyword>
<keyword evidence="3 5" id="KW-1133">Transmembrane helix</keyword>
<evidence type="ECO:0000256" key="1">
    <source>
        <dbReference type="ARBA" id="ARBA00004141"/>
    </source>
</evidence>
<evidence type="ECO:0000256" key="4">
    <source>
        <dbReference type="ARBA" id="ARBA00023136"/>
    </source>
</evidence>
<dbReference type="RefSeq" id="WP_283345269.1">
    <property type="nucleotide sequence ID" value="NZ_JASHIF010000012.1"/>
</dbReference>
<proteinExistence type="predicted"/>
<name>A0ABT6YAK7_9BACT</name>
<dbReference type="PANTHER" id="PTHR11785">
    <property type="entry name" value="AMINO ACID TRANSPORTER"/>
    <property type="match status" value="1"/>
</dbReference>
<dbReference type="EMBL" id="JASHIF010000012">
    <property type="protein sequence ID" value="MDI9860618.1"/>
    <property type="molecule type" value="Genomic_DNA"/>
</dbReference>
<reference evidence="6 7" key="1">
    <citation type="submission" date="2023-05" db="EMBL/GenBank/DDBJ databases">
        <title>Novel species of genus Flectobacillus isolated from stream in China.</title>
        <authorList>
            <person name="Lu H."/>
        </authorList>
    </citation>
    <scope>NUCLEOTIDE SEQUENCE [LARGE SCALE GENOMIC DNA]</scope>
    <source>
        <strain evidence="6 7">KCTC 42575</strain>
    </source>
</reference>
<dbReference type="Gene3D" id="1.20.1740.10">
    <property type="entry name" value="Amino acid/polyamine transporter I"/>
    <property type="match status" value="1"/>
</dbReference>
<evidence type="ECO:0000256" key="5">
    <source>
        <dbReference type="SAM" id="Phobius"/>
    </source>
</evidence>
<gene>
    <name evidence="6" type="ORF">QM524_15490</name>
</gene>
<dbReference type="InterPro" id="IPR002293">
    <property type="entry name" value="AA/rel_permease1"/>
</dbReference>
<keyword evidence="7" id="KW-1185">Reference proteome</keyword>
<feature type="transmembrane region" description="Helical" evidence="5">
    <location>
        <begin position="402"/>
        <end position="419"/>
    </location>
</feature>
<dbReference type="PANTHER" id="PTHR11785:SF512">
    <property type="entry name" value="SOBREMESA, ISOFORM B"/>
    <property type="match status" value="1"/>
</dbReference>
<feature type="transmembrane region" description="Helical" evidence="5">
    <location>
        <begin position="38"/>
        <end position="61"/>
    </location>
</feature>
<dbReference type="Pfam" id="PF13520">
    <property type="entry name" value="AA_permease_2"/>
    <property type="match status" value="1"/>
</dbReference>
<dbReference type="PIRSF" id="PIRSF006060">
    <property type="entry name" value="AA_transporter"/>
    <property type="match status" value="1"/>
</dbReference>
<organism evidence="6 7">
    <name type="scientific">Flectobacillus roseus</name>
    <dbReference type="NCBI Taxonomy" id="502259"/>
    <lineage>
        <taxon>Bacteria</taxon>
        <taxon>Pseudomonadati</taxon>
        <taxon>Bacteroidota</taxon>
        <taxon>Cytophagia</taxon>
        <taxon>Cytophagales</taxon>
        <taxon>Flectobacillaceae</taxon>
        <taxon>Flectobacillus</taxon>
    </lineage>
</organism>
<feature type="transmembrane region" description="Helical" evidence="5">
    <location>
        <begin position="150"/>
        <end position="169"/>
    </location>
</feature>
<dbReference type="Proteomes" id="UP001236507">
    <property type="component" value="Unassembled WGS sequence"/>
</dbReference>
<feature type="transmembrane region" description="Helical" evidence="5">
    <location>
        <begin position="82"/>
        <end position="107"/>
    </location>
</feature>
<evidence type="ECO:0000313" key="6">
    <source>
        <dbReference type="EMBL" id="MDI9860618.1"/>
    </source>
</evidence>
<evidence type="ECO:0000256" key="2">
    <source>
        <dbReference type="ARBA" id="ARBA00022692"/>
    </source>
</evidence>
<keyword evidence="2 5" id="KW-0812">Transmembrane</keyword>
<feature type="transmembrane region" description="Helical" evidence="5">
    <location>
        <begin position="189"/>
        <end position="211"/>
    </location>
</feature>
<feature type="transmembrane region" description="Helical" evidence="5">
    <location>
        <begin position="378"/>
        <end position="396"/>
    </location>
</feature>
<feature type="transmembrane region" description="Helical" evidence="5">
    <location>
        <begin position="318"/>
        <end position="336"/>
    </location>
</feature>
<comment type="caution">
    <text evidence="6">The sequence shown here is derived from an EMBL/GenBank/DDBJ whole genome shotgun (WGS) entry which is preliminary data.</text>
</comment>
<protein>
    <submittedName>
        <fullName evidence="6">Amino acid permease</fullName>
    </submittedName>
</protein>
<dbReference type="InterPro" id="IPR050598">
    <property type="entry name" value="AminoAcid_Transporter"/>
</dbReference>
<accession>A0ABT6YAK7</accession>
<feature type="transmembrane region" description="Helical" evidence="5">
    <location>
        <begin position="119"/>
        <end position="138"/>
    </location>
</feature>
<sequence length="422" mass="46964">MSHKIGWKTATMLVISNMVGTGVFTSLGYQLVDVQNVWSIVLLWVLGGVLALIGAFTFAELGTHYNESGGDYIFVSKGFHPFWGYLTAWASLIVGFSSPVAIAALAMEAYLSPFDIPNLRWYIVLLIILISLLHSFSLKHSSVFQNITTVVKVLFIGFLLGIGIWYAPIPQNAINVQVPIWNEITKTGFAVSLLYVTYAYTGWNAAAYIVGEIRNPSKDLPKALIFGTLGVIVVYVLLQLVFLKFGTYAQLKGQAEVAILATQNILGPTANKWISAGIGFQLIATMSSYIWIGSRIVHSMAQHYTLWKWIRPTNKHDVPIRAIWLLCAVILILLLSGSLQQILLYSSFVLQLMGTIAVASFLKIPHEGDRFRSPLSPYIQYLYVGFSMIVLLFIIYDKPQESFIGLGILLVGAITYFWSKRM</sequence>
<comment type="subcellular location">
    <subcellularLocation>
        <location evidence="1">Membrane</location>
        <topology evidence="1">Multi-pass membrane protein</topology>
    </subcellularLocation>
</comment>
<feature type="transmembrane region" description="Helical" evidence="5">
    <location>
        <begin position="12"/>
        <end position="32"/>
    </location>
</feature>